<dbReference type="SUPFAM" id="SSF103481">
    <property type="entry name" value="Multidrug resistance efflux transporter EmrE"/>
    <property type="match status" value="2"/>
</dbReference>
<keyword evidence="5 7" id="KW-1133">Transmembrane helix</keyword>
<comment type="subcellular location">
    <subcellularLocation>
        <location evidence="1">Cell membrane</location>
        <topology evidence="1">Multi-pass membrane protein</topology>
    </subcellularLocation>
</comment>
<feature type="transmembrane region" description="Helical" evidence="7">
    <location>
        <begin position="243"/>
        <end position="262"/>
    </location>
</feature>
<keyword evidence="10" id="KW-1185">Reference proteome</keyword>
<feature type="domain" description="EamA" evidence="8">
    <location>
        <begin position="5"/>
        <end position="140"/>
    </location>
</feature>
<reference evidence="9 10" key="1">
    <citation type="submission" date="2018-05" db="EMBL/GenBank/DDBJ databases">
        <title>Complete genome sequence of Megasphaera sp. AJH120T, isolated from the ceca of a chicken.</title>
        <authorList>
            <person name="Maki J."/>
            <person name="Looft T."/>
        </authorList>
    </citation>
    <scope>NUCLEOTIDE SEQUENCE [LARGE SCALE GENOMIC DNA]</scope>
    <source>
        <strain evidence="9 10">AJH120</strain>
    </source>
</reference>
<organism evidence="9 10">
    <name type="scientific">Megasphaera stantonii</name>
    <dbReference type="NCBI Taxonomy" id="2144175"/>
    <lineage>
        <taxon>Bacteria</taxon>
        <taxon>Bacillati</taxon>
        <taxon>Bacillota</taxon>
        <taxon>Negativicutes</taxon>
        <taxon>Veillonellales</taxon>
        <taxon>Veillonellaceae</taxon>
        <taxon>Megasphaera</taxon>
    </lineage>
</organism>
<dbReference type="EMBL" id="CP029462">
    <property type="protein sequence ID" value="AXL22438.1"/>
    <property type="molecule type" value="Genomic_DNA"/>
</dbReference>
<feature type="transmembrane region" description="Helical" evidence="7">
    <location>
        <begin position="32"/>
        <end position="50"/>
    </location>
</feature>
<evidence type="ECO:0000313" key="9">
    <source>
        <dbReference type="EMBL" id="AXL22438.1"/>
    </source>
</evidence>
<dbReference type="InterPro" id="IPR051258">
    <property type="entry name" value="Diverse_Substrate_Transporter"/>
</dbReference>
<feature type="transmembrane region" description="Helical" evidence="7">
    <location>
        <begin position="268"/>
        <end position="286"/>
    </location>
</feature>
<dbReference type="InterPro" id="IPR037185">
    <property type="entry name" value="EmrE-like"/>
</dbReference>
<keyword evidence="4 7" id="KW-0812">Transmembrane</keyword>
<feature type="transmembrane region" description="Helical" evidence="7">
    <location>
        <begin position="123"/>
        <end position="141"/>
    </location>
</feature>
<dbReference type="GO" id="GO:0005886">
    <property type="term" value="C:plasma membrane"/>
    <property type="evidence" value="ECO:0007669"/>
    <property type="project" value="UniProtKB-SubCell"/>
</dbReference>
<dbReference type="KEGG" id="meg:DKB62_10850"/>
<dbReference type="Proteomes" id="UP000254337">
    <property type="component" value="Chromosome"/>
</dbReference>
<feature type="transmembrane region" description="Helical" evidence="7">
    <location>
        <begin position="147"/>
        <end position="169"/>
    </location>
</feature>
<evidence type="ECO:0000313" key="10">
    <source>
        <dbReference type="Proteomes" id="UP000254337"/>
    </source>
</evidence>
<dbReference type="OrthoDB" id="9804865at2"/>
<comment type="similarity">
    <text evidence="2">Belongs to the EamA transporter family.</text>
</comment>
<name>A0A346B2U5_9FIRM</name>
<feature type="transmembrane region" description="Helical" evidence="7">
    <location>
        <begin position="181"/>
        <end position="200"/>
    </location>
</feature>
<dbReference type="InterPro" id="IPR000620">
    <property type="entry name" value="EamA_dom"/>
</dbReference>
<evidence type="ECO:0000256" key="4">
    <source>
        <dbReference type="ARBA" id="ARBA00022692"/>
    </source>
</evidence>
<dbReference type="PANTHER" id="PTHR42920">
    <property type="entry name" value="OS03G0707200 PROTEIN-RELATED"/>
    <property type="match status" value="1"/>
</dbReference>
<evidence type="ECO:0000256" key="5">
    <source>
        <dbReference type="ARBA" id="ARBA00022989"/>
    </source>
</evidence>
<sequence>MKYRLMLLLTALVWGCAFVAQRTGMETIGPFAFNGLRFWLGALSLFPVLYMNRHKDEETYAAPPKGLTIVTASAILGFFLFSGSSFQQVGLIYTTAGKAGFITSLYIVAVPLIGLLMKNTLRLAHILGCLIAVSGLYLLAFHGGGEAINFGDLLNLIGVVFWSLHILFIDRFVPYFSGIKLAVGQFVACGCYNFIAMPFYGETLTLAMIVASAVPIIYCGILSSGVGYTLQIVAQRKVPPTEASLLCSFEMIFGALAGVLLLGEWMSMREFMGCVLMTIGIFSAQIPSRAILQFRKNLSY</sequence>
<keyword evidence="6 7" id="KW-0472">Membrane</keyword>
<feature type="transmembrane region" description="Helical" evidence="7">
    <location>
        <begin position="93"/>
        <end position="116"/>
    </location>
</feature>
<evidence type="ECO:0000256" key="6">
    <source>
        <dbReference type="ARBA" id="ARBA00023136"/>
    </source>
</evidence>
<evidence type="ECO:0000256" key="1">
    <source>
        <dbReference type="ARBA" id="ARBA00004651"/>
    </source>
</evidence>
<dbReference type="PANTHER" id="PTHR42920:SF5">
    <property type="entry name" value="EAMA DOMAIN-CONTAINING PROTEIN"/>
    <property type="match status" value="1"/>
</dbReference>
<evidence type="ECO:0000256" key="3">
    <source>
        <dbReference type="ARBA" id="ARBA00022475"/>
    </source>
</evidence>
<evidence type="ECO:0000256" key="2">
    <source>
        <dbReference type="ARBA" id="ARBA00007362"/>
    </source>
</evidence>
<proteinExistence type="inferred from homology"/>
<feature type="domain" description="EamA" evidence="8">
    <location>
        <begin position="150"/>
        <end position="282"/>
    </location>
</feature>
<feature type="transmembrane region" description="Helical" evidence="7">
    <location>
        <begin position="62"/>
        <end position="81"/>
    </location>
</feature>
<protein>
    <submittedName>
        <fullName evidence="9">EamA/RhaT family transporter</fullName>
    </submittedName>
</protein>
<accession>A0A346B2U5</accession>
<dbReference type="Pfam" id="PF00892">
    <property type="entry name" value="EamA"/>
    <property type="match status" value="2"/>
</dbReference>
<feature type="transmembrane region" description="Helical" evidence="7">
    <location>
        <begin position="206"/>
        <end position="231"/>
    </location>
</feature>
<dbReference type="AlphaFoldDB" id="A0A346B2U5"/>
<dbReference type="RefSeq" id="WP_107196667.1">
    <property type="nucleotide sequence ID" value="NZ_CP029462.1"/>
</dbReference>
<evidence type="ECO:0000259" key="8">
    <source>
        <dbReference type="Pfam" id="PF00892"/>
    </source>
</evidence>
<gene>
    <name evidence="9" type="ORF">DKB62_10850</name>
</gene>
<evidence type="ECO:0000256" key="7">
    <source>
        <dbReference type="SAM" id="Phobius"/>
    </source>
</evidence>
<keyword evidence="3" id="KW-1003">Cell membrane</keyword>